<dbReference type="InterPro" id="IPR011991">
    <property type="entry name" value="ArsR-like_HTH"/>
</dbReference>
<evidence type="ECO:0000313" key="5">
    <source>
        <dbReference type="EMBL" id="UOO88531.1"/>
    </source>
</evidence>
<name>A0ABY4DYE5_9NEIS</name>
<evidence type="ECO:0000256" key="1">
    <source>
        <dbReference type="ARBA" id="ARBA00023015"/>
    </source>
</evidence>
<dbReference type="InterPro" id="IPR036388">
    <property type="entry name" value="WH-like_DNA-bd_sf"/>
</dbReference>
<dbReference type="Gene3D" id="1.10.10.10">
    <property type="entry name" value="Winged helix-like DNA-binding domain superfamily/Winged helix DNA-binding domain"/>
    <property type="match status" value="1"/>
</dbReference>
<dbReference type="Proteomes" id="UP000832011">
    <property type="component" value="Chromosome"/>
</dbReference>
<dbReference type="PROSITE" id="PS50956">
    <property type="entry name" value="HTH_ASNC_2"/>
    <property type="match status" value="1"/>
</dbReference>
<evidence type="ECO:0000256" key="2">
    <source>
        <dbReference type="ARBA" id="ARBA00023125"/>
    </source>
</evidence>
<evidence type="ECO:0000259" key="4">
    <source>
        <dbReference type="PROSITE" id="PS50956"/>
    </source>
</evidence>
<dbReference type="InterPro" id="IPR019885">
    <property type="entry name" value="Tscrpt_reg_HTH_AsnC-type_CS"/>
</dbReference>
<dbReference type="PANTHER" id="PTHR30154">
    <property type="entry name" value="LEUCINE-RESPONSIVE REGULATORY PROTEIN"/>
    <property type="match status" value="1"/>
</dbReference>
<dbReference type="PANTHER" id="PTHR30154:SF46">
    <property type="entry name" value="TRANSCRIPTIONAL REGULATORY PROTEIN"/>
    <property type="match status" value="1"/>
</dbReference>
<dbReference type="Pfam" id="PF01037">
    <property type="entry name" value="AsnC_trans_reg"/>
    <property type="match status" value="1"/>
</dbReference>
<keyword evidence="6" id="KW-1185">Reference proteome</keyword>
<proteinExistence type="predicted"/>
<dbReference type="InterPro" id="IPR019887">
    <property type="entry name" value="Tscrpt_reg_AsnC/Lrp_C"/>
</dbReference>
<gene>
    <name evidence="5" type="ORF">LVJ82_13795</name>
</gene>
<keyword evidence="2" id="KW-0238">DNA-binding</keyword>
<dbReference type="InterPro" id="IPR036390">
    <property type="entry name" value="WH_DNA-bd_sf"/>
</dbReference>
<dbReference type="SUPFAM" id="SSF46785">
    <property type="entry name" value="Winged helix' DNA-binding domain"/>
    <property type="match status" value="1"/>
</dbReference>
<evidence type="ECO:0000313" key="6">
    <source>
        <dbReference type="Proteomes" id="UP000832011"/>
    </source>
</evidence>
<reference evidence="5 6" key="1">
    <citation type="journal article" date="2022" name="Res Sq">
        <title>Evolution of multicellular longitudinally dividing oral cavity symbionts (Neisseriaceae).</title>
        <authorList>
            <person name="Nyongesa S."/>
            <person name="Weber P."/>
            <person name="Bernet E."/>
            <person name="Pullido F."/>
            <person name="Nieckarz M."/>
            <person name="Delaby M."/>
            <person name="Nieves C."/>
            <person name="Viehboeck T."/>
            <person name="Krause N."/>
            <person name="Rivera-Millot A."/>
            <person name="Nakamura A."/>
            <person name="Vischer N."/>
            <person name="VanNieuwenhze M."/>
            <person name="Brun Y."/>
            <person name="Cava F."/>
            <person name="Bulgheresi S."/>
            <person name="Veyrier F."/>
        </authorList>
    </citation>
    <scope>NUCLEOTIDE SEQUENCE [LARGE SCALE GENOMIC DNA]</scope>
    <source>
        <strain evidence="5 6">SN4</strain>
    </source>
</reference>
<protein>
    <submittedName>
        <fullName evidence="5">Lrp/AsnC family transcriptional regulator</fullName>
    </submittedName>
</protein>
<dbReference type="SUPFAM" id="SSF54909">
    <property type="entry name" value="Dimeric alpha+beta barrel"/>
    <property type="match status" value="1"/>
</dbReference>
<dbReference type="RefSeq" id="WP_058357784.1">
    <property type="nucleotide sequence ID" value="NZ_CABKVG010000010.1"/>
</dbReference>
<dbReference type="Pfam" id="PF13412">
    <property type="entry name" value="HTH_24"/>
    <property type="match status" value="1"/>
</dbReference>
<accession>A0ABY4DYE5</accession>
<evidence type="ECO:0000256" key="3">
    <source>
        <dbReference type="ARBA" id="ARBA00023163"/>
    </source>
</evidence>
<dbReference type="CDD" id="cd00090">
    <property type="entry name" value="HTH_ARSR"/>
    <property type="match status" value="1"/>
</dbReference>
<feature type="domain" description="HTH asnC-type" evidence="4">
    <location>
        <begin position="2"/>
        <end position="63"/>
    </location>
</feature>
<dbReference type="Gene3D" id="3.30.70.920">
    <property type="match status" value="1"/>
</dbReference>
<keyword evidence="3" id="KW-0804">Transcription</keyword>
<dbReference type="PRINTS" id="PR00033">
    <property type="entry name" value="HTHASNC"/>
</dbReference>
<dbReference type="InterPro" id="IPR000485">
    <property type="entry name" value="AsnC-type_HTH_dom"/>
</dbReference>
<dbReference type="EMBL" id="CP091511">
    <property type="protein sequence ID" value="UOO88531.1"/>
    <property type="molecule type" value="Genomic_DNA"/>
</dbReference>
<dbReference type="InterPro" id="IPR019888">
    <property type="entry name" value="Tscrpt_reg_AsnC-like"/>
</dbReference>
<dbReference type="SMART" id="SM00344">
    <property type="entry name" value="HTH_ASNC"/>
    <property type="match status" value="1"/>
</dbReference>
<dbReference type="PROSITE" id="PS00519">
    <property type="entry name" value="HTH_ASNC_1"/>
    <property type="match status" value="1"/>
</dbReference>
<dbReference type="InterPro" id="IPR011008">
    <property type="entry name" value="Dimeric_a/b-barrel"/>
</dbReference>
<keyword evidence="1" id="KW-0805">Transcription regulation</keyword>
<sequence>MLDQIDVKILRQLQANGRLSNQDLADQVALSPSACLRRVKTLEQEGYIDGYHALLNAPKLGYRVEAFVQVRIDQSNDDWHDQFIATIADLDEIADAYIITGNANYLLRIRARDFEHFSTFIIHTLNRIAGVRDIQSNMVMQNLKNNGKLLPLPNSVPK</sequence>
<organism evidence="5 6">
    <name type="scientific">Vitreoscilla massiliensis</name>
    <dbReference type="NCBI Taxonomy" id="1689272"/>
    <lineage>
        <taxon>Bacteria</taxon>
        <taxon>Pseudomonadati</taxon>
        <taxon>Pseudomonadota</taxon>
        <taxon>Betaproteobacteria</taxon>
        <taxon>Neisseriales</taxon>
        <taxon>Neisseriaceae</taxon>
        <taxon>Vitreoscilla</taxon>
    </lineage>
</organism>